<keyword evidence="8" id="KW-1185">Reference proteome</keyword>
<evidence type="ECO:0000313" key="8">
    <source>
        <dbReference type="Proteomes" id="UP000275078"/>
    </source>
</evidence>
<evidence type="ECO:0000256" key="1">
    <source>
        <dbReference type="ARBA" id="ARBA00004141"/>
    </source>
</evidence>
<gene>
    <name evidence="7" type="ORF">BJ508DRAFT_214902</name>
</gene>
<comment type="subcellular location">
    <subcellularLocation>
        <location evidence="1">Membrane</location>
        <topology evidence="1">Multi-pass membrane protein</topology>
    </subcellularLocation>
</comment>
<evidence type="ECO:0000256" key="3">
    <source>
        <dbReference type="ARBA" id="ARBA00022692"/>
    </source>
</evidence>
<evidence type="ECO:0008006" key="9">
    <source>
        <dbReference type="Google" id="ProtNLM"/>
    </source>
</evidence>
<dbReference type="AlphaFoldDB" id="A0A3N4HMC5"/>
<dbReference type="NCBIfam" id="NF038013">
    <property type="entry name" value="AceTr_1"/>
    <property type="match status" value="1"/>
</dbReference>
<sequence length="240" mass="26009">MDRNGKFLPPFGGDMQVAPYQPSFRKFANPGPLGLSAFALTTFVLSLLNLNTRGIHAPAVVVGLAYGYGGLVQLLAGMWEMASGNTFAATALSSYGGFWISWAIINTSAFGIPDAYSPAEFQDVLGFYLMGWFIFTFVLLLCTMKSTVAFFSLFLTLDLAFLFLALGHLIRPDMATGVTHSGLIKTGGVFGLLAAFLAWYNAYAGISEKANSFLQVHVVHFPWSETRRAEKRGSVSSQSV</sequence>
<evidence type="ECO:0000256" key="5">
    <source>
        <dbReference type="ARBA" id="ARBA00023136"/>
    </source>
</evidence>
<dbReference type="GO" id="GO:0015123">
    <property type="term" value="F:acetate transmembrane transporter activity"/>
    <property type="evidence" value="ECO:0007669"/>
    <property type="project" value="TreeGrafter"/>
</dbReference>
<evidence type="ECO:0000313" key="7">
    <source>
        <dbReference type="EMBL" id="RPA74975.1"/>
    </source>
</evidence>
<organism evidence="7 8">
    <name type="scientific">Ascobolus immersus RN42</name>
    <dbReference type="NCBI Taxonomy" id="1160509"/>
    <lineage>
        <taxon>Eukaryota</taxon>
        <taxon>Fungi</taxon>
        <taxon>Dikarya</taxon>
        <taxon>Ascomycota</taxon>
        <taxon>Pezizomycotina</taxon>
        <taxon>Pezizomycetes</taxon>
        <taxon>Pezizales</taxon>
        <taxon>Ascobolaceae</taxon>
        <taxon>Ascobolus</taxon>
    </lineage>
</organism>
<feature type="transmembrane region" description="Helical" evidence="6">
    <location>
        <begin position="55"/>
        <end position="75"/>
    </location>
</feature>
<feature type="transmembrane region" description="Helical" evidence="6">
    <location>
        <begin position="125"/>
        <end position="142"/>
    </location>
</feature>
<dbReference type="EMBL" id="ML119775">
    <property type="protein sequence ID" value="RPA74975.1"/>
    <property type="molecule type" value="Genomic_DNA"/>
</dbReference>
<feature type="transmembrane region" description="Helical" evidence="6">
    <location>
        <begin position="31"/>
        <end position="49"/>
    </location>
</feature>
<dbReference type="GO" id="GO:0005886">
    <property type="term" value="C:plasma membrane"/>
    <property type="evidence" value="ECO:0007669"/>
    <property type="project" value="TreeGrafter"/>
</dbReference>
<keyword evidence="3 6" id="KW-0812">Transmembrane</keyword>
<dbReference type="Proteomes" id="UP000275078">
    <property type="component" value="Unassembled WGS sequence"/>
</dbReference>
<dbReference type="STRING" id="1160509.A0A3N4HMC5"/>
<protein>
    <recommendedName>
        <fullName evidence="9">GPR/FUN34 family protein</fullName>
    </recommendedName>
</protein>
<accession>A0A3N4HMC5</accession>
<keyword evidence="5 6" id="KW-0472">Membrane</keyword>
<dbReference type="InterPro" id="IPR000791">
    <property type="entry name" value="Gpr1/Fun34/SatP-like"/>
</dbReference>
<evidence type="ECO:0000256" key="4">
    <source>
        <dbReference type="ARBA" id="ARBA00022989"/>
    </source>
</evidence>
<proteinExistence type="inferred from homology"/>
<evidence type="ECO:0000256" key="6">
    <source>
        <dbReference type="SAM" id="Phobius"/>
    </source>
</evidence>
<comment type="similarity">
    <text evidence="2">Belongs to the acetate uptake transporter (AceTr) (TC 2.A.96) family.</text>
</comment>
<dbReference type="PANTHER" id="PTHR31123:SF1">
    <property type="entry name" value="ACCUMULATION OF DYADS PROTEIN 2-RELATED"/>
    <property type="match status" value="1"/>
</dbReference>
<dbReference type="PANTHER" id="PTHR31123">
    <property type="entry name" value="ACCUMULATION OF DYADS PROTEIN 2-RELATED"/>
    <property type="match status" value="1"/>
</dbReference>
<reference evidence="7 8" key="1">
    <citation type="journal article" date="2018" name="Nat. Ecol. Evol.">
        <title>Pezizomycetes genomes reveal the molecular basis of ectomycorrhizal truffle lifestyle.</title>
        <authorList>
            <person name="Murat C."/>
            <person name="Payen T."/>
            <person name="Noel B."/>
            <person name="Kuo A."/>
            <person name="Morin E."/>
            <person name="Chen J."/>
            <person name="Kohler A."/>
            <person name="Krizsan K."/>
            <person name="Balestrini R."/>
            <person name="Da Silva C."/>
            <person name="Montanini B."/>
            <person name="Hainaut M."/>
            <person name="Levati E."/>
            <person name="Barry K.W."/>
            <person name="Belfiori B."/>
            <person name="Cichocki N."/>
            <person name="Clum A."/>
            <person name="Dockter R.B."/>
            <person name="Fauchery L."/>
            <person name="Guy J."/>
            <person name="Iotti M."/>
            <person name="Le Tacon F."/>
            <person name="Lindquist E.A."/>
            <person name="Lipzen A."/>
            <person name="Malagnac F."/>
            <person name="Mello A."/>
            <person name="Molinier V."/>
            <person name="Miyauchi S."/>
            <person name="Poulain J."/>
            <person name="Riccioni C."/>
            <person name="Rubini A."/>
            <person name="Sitrit Y."/>
            <person name="Splivallo R."/>
            <person name="Traeger S."/>
            <person name="Wang M."/>
            <person name="Zifcakova L."/>
            <person name="Wipf D."/>
            <person name="Zambonelli A."/>
            <person name="Paolocci F."/>
            <person name="Nowrousian M."/>
            <person name="Ottonello S."/>
            <person name="Baldrian P."/>
            <person name="Spatafora J.W."/>
            <person name="Henrissat B."/>
            <person name="Nagy L.G."/>
            <person name="Aury J.M."/>
            <person name="Wincker P."/>
            <person name="Grigoriev I.V."/>
            <person name="Bonfante P."/>
            <person name="Martin F.M."/>
        </authorList>
    </citation>
    <scope>NUCLEOTIDE SEQUENCE [LARGE SCALE GENOMIC DNA]</scope>
    <source>
        <strain evidence="7 8">RN42</strain>
    </source>
</reference>
<keyword evidence="4 6" id="KW-1133">Transmembrane helix</keyword>
<feature type="transmembrane region" description="Helical" evidence="6">
    <location>
        <begin position="149"/>
        <end position="170"/>
    </location>
</feature>
<feature type="transmembrane region" description="Helical" evidence="6">
    <location>
        <begin position="182"/>
        <end position="203"/>
    </location>
</feature>
<dbReference type="Pfam" id="PF01184">
    <property type="entry name" value="Gpr1_Fun34_YaaH"/>
    <property type="match status" value="1"/>
</dbReference>
<name>A0A3N4HMC5_ASCIM</name>
<dbReference type="OrthoDB" id="3648309at2759"/>
<evidence type="ECO:0000256" key="2">
    <source>
        <dbReference type="ARBA" id="ARBA00005587"/>
    </source>
</evidence>
<dbReference type="InterPro" id="IPR051633">
    <property type="entry name" value="AceTr"/>
</dbReference>